<dbReference type="PROSITE" id="PS51257">
    <property type="entry name" value="PROKAR_LIPOPROTEIN"/>
    <property type="match status" value="1"/>
</dbReference>
<keyword evidence="2 3" id="KW-0802">TPR repeat</keyword>
<dbReference type="PANTHER" id="PTHR44858:SF1">
    <property type="entry name" value="UDP-N-ACETYLGLUCOSAMINE--PEPTIDE N-ACETYLGLUCOSAMINYLTRANSFERASE SPINDLY-RELATED"/>
    <property type="match status" value="1"/>
</dbReference>
<evidence type="ECO:0000313" key="4">
    <source>
        <dbReference type="EMBL" id="MFD3407574.1"/>
    </source>
</evidence>
<dbReference type="PROSITE" id="PS50005">
    <property type="entry name" value="TPR"/>
    <property type="match status" value="2"/>
</dbReference>
<dbReference type="Gene3D" id="1.25.40.10">
    <property type="entry name" value="Tetratricopeptide repeat domain"/>
    <property type="match status" value="2"/>
</dbReference>
<dbReference type="Proteomes" id="UP001598019">
    <property type="component" value="Unassembled WGS sequence"/>
</dbReference>
<dbReference type="SMART" id="SM00028">
    <property type="entry name" value="TPR"/>
    <property type="match status" value="6"/>
</dbReference>
<name>A0ABW6DFW2_9BACT</name>
<dbReference type="EMBL" id="JBBKXX010000001">
    <property type="protein sequence ID" value="MFD3407574.1"/>
    <property type="molecule type" value="Genomic_DNA"/>
</dbReference>
<reference evidence="4 5" key="1">
    <citation type="submission" date="2024-03" db="EMBL/GenBank/DDBJ databases">
        <title>Aquirufa genome sequencing.</title>
        <authorList>
            <person name="Pitt A."/>
            <person name="Hahn M.W."/>
        </authorList>
    </citation>
    <scope>NUCLEOTIDE SEQUENCE [LARGE SCALE GENOMIC DNA]</scope>
    <source>
        <strain evidence="4 5">HETE-83D</strain>
    </source>
</reference>
<protein>
    <submittedName>
        <fullName evidence="4">Tetratricopeptide repeat protein</fullName>
    </submittedName>
</protein>
<gene>
    <name evidence="4" type="ORF">SKC37_02795</name>
</gene>
<evidence type="ECO:0000256" key="1">
    <source>
        <dbReference type="ARBA" id="ARBA00022737"/>
    </source>
</evidence>
<evidence type="ECO:0000313" key="5">
    <source>
        <dbReference type="Proteomes" id="UP001598019"/>
    </source>
</evidence>
<feature type="repeat" description="TPR" evidence="3">
    <location>
        <begin position="27"/>
        <end position="60"/>
    </location>
</feature>
<keyword evidence="1" id="KW-0677">Repeat</keyword>
<keyword evidence="5" id="KW-1185">Reference proteome</keyword>
<sequence>MKYLLFFFASLFLFSCSNSSEEEKRESSAFFLRGNAKWKEKEYHEAIKWYTEAISKRPDFSDAYYNRGLVYQILEKNDEALADFSKATELDVKFAPALFKKAEMLQTLQQSDEAANAVETLVKIFPDSAANWTLKGDILLQKADLSGSLSSYDRSLALDSNSIETLINKGVVLQEMNEIDLAEAVFKKALKSGKYQDLLNNNLGYLAIQRMQWDLAASYVKKALEKDPKNALYLKNWAKIQAKSSLK</sequence>
<proteinExistence type="predicted"/>
<organism evidence="4 5">
    <name type="scientific">Aquirufa esocilacus</name>
    <dbReference type="NCBI Taxonomy" id="3096513"/>
    <lineage>
        <taxon>Bacteria</taxon>
        <taxon>Pseudomonadati</taxon>
        <taxon>Bacteroidota</taxon>
        <taxon>Cytophagia</taxon>
        <taxon>Cytophagales</taxon>
        <taxon>Flectobacillaceae</taxon>
        <taxon>Aquirufa</taxon>
    </lineage>
</organism>
<dbReference type="RefSeq" id="WP_377980002.1">
    <property type="nucleotide sequence ID" value="NZ_JBBKXX010000001.1"/>
</dbReference>
<dbReference type="InterPro" id="IPR011990">
    <property type="entry name" value="TPR-like_helical_dom_sf"/>
</dbReference>
<evidence type="ECO:0000256" key="3">
    <source>
        <dbReference type="PROSITE-ProRule" id="PRU00339"/>
    </source>
</evidence>
<dbReference type="PANTHER" id="PTHR44858">
    <property type="entry name" value="TETRATRICOPEPTIDE REPEAT PROTEIN 6"/>
    <property type="match status" value="1"/>
</dbReference>
<dbReference type="InterPro" id="IPR019734">
    <property type="entry name" value="TPR_rpt"/>
</dbReference>
<dbReference type="Pfam" id="PF13432">
    <property type="entry name" value="TPR_16"/>
    <property type="match status" value="2"/>
</dbReference>
<evidence type="ECO:0000256" key="2">
    <source>
        <dbReference type="ARBA" id="ARBA00022803"/>
    </source>
</evidence>
<dbReference type="InterPro" id="IPR050498">
    <property type="entry name" value="Ycf3"/>
</dbReference>
<dbReference type="SUPFAM" id="SSF48452">
    <property type="entry name" value="TPR-like"/>
    <property type="match status" value="1"/>
</dbReference>
<dbReference type="Pfam" id="PF13414">
    <property type="entry name" value="TPR_11"/>
    <property type="match status" value="1"/>
</dbReference>
<accession>A0ABW6DFW2</accession>
<feature type="repeat" description="TPR" evidence="3">
    <location>
        <begin position="61"/>
        <end position="94"/>
    </location>
</feature>
<comment type="caution">
    <text evidence="4">The sequence shown here is derived from an EMBL/GenBank/DDBJ whole genome shotgun (WGS) entry which is preliminary data.</text>
</comment>